<feature type="compositionally biased region" description="Basic residues" evidence="1">
    <location>
        <begin position="70"/>
        <end position="87"/>
    </location>
</feature>
<evidence type="ECO:0000256" key="1">
    <source>
        <dbReference type="SAM" id="MobiDB-lite"/>
    </source>
</evidence>
<proteinExistence type="predicted"/>
<evidence type="ECO:0008006" key="4">
    <source>
        <dbReference type="Google" id="ProtNLM"/>
    </source>
</evidence>
<comment type="caution">
    <text evidence="2">The sequence shown here is derived from an EMBL/GenBank/DDBJ whole genome shotgun (WGS) entry which is preliminary data.</text>
</comment>
<reference evidence="2 3" key="1">
    <citation type="journal article" date="2011" name="Stand. Genomic Sci.">
        <title>Non-contiguous finished genome sequence and contextual data of the filamentous soil bacterium Ktedonobacter racemifer type strain (SOSP1-21).</title>
        <authorList>
            <person name="Chang Y.J."/>
            <person name="Land M."/>
            <person name="Hauser L."/>
            <person name="Chertkov O."/>
            <person name="Del Rio T.G."/>
            <person name="Nolan M."/>
            <person name="Copeland A."/>
            <person name="Tice H."/>
            <person name="Cheng J.F."/>
            <person name="Lucas S."/>
            <person name="Han C."/>
            <person name="Goodwin L."/>
            <person name="Pitluck S."/>
            <person name="Ivanova N."/>
            <person name="Ovchinikova G."/>
            <person name="Pati A."/>
            <person name="Chen A."/>
            <person name="Palaniappan K."/>
            <person name="Mavromatis K."/>
            <person name="Liolios K."/>
            <person name="Brettin T."/>
            <person name="Fiebig A."/>
            <person name="Rohde M."/>
            <person name="Abt B."/>
            <person name="Goker M."/>
            <person name="Detter J.C."/>
            <person name="Woyke T."/>
            <person name="Bristow J."/>
            <person name="Eisen J.A."/>
            <person name="Markowitz V."/>
            <person name="Hugenholtz P."/>
            <person name="Kyrpides N.C."/>
            <person name="Klenk H.P."/>
            <person name="Lapidus A."/>
        </authorList>
    </citation>
    <scope>NUCLEOTIDE SEQUENCE [LARGE SCALE GENOMIC DNA]</scope>
    <source>
        <strain evidence="3">DSM 44963</strain>
    </source>
</reference>
<dbReference type="EMBL" id="ADVG01000003">
    <property type="protein sequence ID" value="EFH85099.1"/>
    <property type="molecule type" value="Genomic_DNA"/>
</dbReference>
<gene>
    <name evidence="2" type="ORF">Krac_6254</name>
</gene>
<dbReference type="InParanoid" id="D6TYM4"/>
<dbReference type="STRING" id="485913.Krac_6254"/>
<keyword evidence="3" id="KW-1185">Reference proteome</keyword>
<evidence type="ECO:0000313" key="3">
    <source>
        <dbReference type="Proteomes" id="UP000004508"/>
    </source>
</evidence>
<accession>D6TYM4</accession>
<dbReference type="AlphaFoldDB" id="D6TYM4"/>
<protein>
    <recommendedName>
        <fullName evidence="4">Transposase</fullName>
    </recommendedName>
</protein>
<evidence type="ECO:0000313" key="2">
    <source>
        <dbReference type="EMBL" id="EFH85099.1"/>
    </source>
</evidence>
<dbReference type="Proteomes" id="UP000004508">
    <property type="component" value="Unassembled WGS sequence"/>
</dbReference>
<sequence>MYCPTCDARDHADRNASRVIGQRLLARFRAQEHHQEKPQAPLQAERPAKAGGGRGSQAAQPPSGGTALRRTIHSRRRAWSRGRAGHRAARDVRDGKRLAKILLTH</sequence>
<dbReference type="RefSeq" id="WP_007917124.1">
    <property type="nucleotide sequence ID" value="NZ_ADVG01000003.1"/>
</dbReference>
<name>D6TYM4_KTERA</name>
<feature type="region of interest" description="Disordered" evidence="1">
    <location>
        <begin position="30"/>
        <end position="92"/>
    </location>
</feature>
<organism evidence="2 3">
    <name type="scientific">Ktedonobacter racemifer DSM 44963</name>
    <dbReference type="NCBI Taxonomy" id="485913"/>
    <lineage>
        <taxon>Bacteria</taxon>
        <taxon>Bacillati</taxon>
        <taxon>Chloroflexota</taxon>
        <taxon>Ktedonobacteria</taxon>
        <taxon>Ktedonobacterales</taxon>
        <taxon>Ktedonobacteraceae</taxon>
        <taxon>Ktedonobacter</taxon>
    </lineage>
</organism>